<dbReference type="InterPro" id="IPR028098">
    <property type="entry name" value="Glyco_trans_4-like_N"/>
</dbReference>
<keyword evidence="6" id="KW-1185">Reference proteome</keyword>
<keyword evidence="3" id="KW-0808">Transferase</keyword>
<keyword evidence="3" id="KW-0328">Glycosyltransferase</keyword>
<dbReference type="GO" id="GO:0004373">
    <property type="term" value="F:alpha-1,4-glucan glucosyltransferase (UDP-glucose donor) activity"/>
    <property type="evidence" value="ECO:0007669"/>
    <property type="project" value="UniProtKB-EC"/>
</dbReference>
<dbReference type="CDD" id="cd03801">
    <property type="entry name" value="GT4_PimA-like"/>
    <property type="match status" value="1"/>
</dbReference>
<dbReference type="InterPro" id="IPR001296">
    <property type="entry name" value="Glyco_trans_1"/>
</dbReference>
<feature type="domain" description="Glycosyltransferase subfamily 4-like N-terminal" evidence="2">
    <location>
        <begin position="54"/>
        <end position="160"/>
    </location>
</feature>
<feature type="domain" description="Glycosyl transferase family 1" evidence="1">
    <location>
        <begin position="172"/>
        <end position="327"/>
    </location>
</feature>
<dbReference type="RefSeq" id="WP_055271090.1">
    <property type="nucleotide sequence ID" value="NZ_CABMFH010000051.1"/>
</dbReference>
<dbReference type="EC" id="2.4.1.11" evidence="3"/>
<organism evidence="3 5">
    <name type="scientific">Bacteroides faecis</name>
    <dbReference type="NCBI Taxonomy" id="674529"/>
    <lineage>
        <taxon>Bacteria</taxon>
        <taxon>Pseudomonadati</taxon>
        <taxon>Bacteroidota</taxon>
        <taxon>Bacteroidia</taxon>
        <taxon>Bacteroidales</taxon>
        <taxon>Bacteroidaceae</taxon>
        <taxon>Bacteroides</taxon>
    </lineage>
</organism>
<reference evidence="4" key="2">
    <citation type="submission" date="2022-08" db="EMBL/GenBank/DDBJ databases">
        <title>Genome Sequencing of Bacteroides fragilis Group Isolates with Nanopore Technology.</title>
        <authorList>
            <person name="Tisza M.J."/>
            <person name="Smith D."/>
            <person name="Dekker J.P."/>
        </authorList>
    </citation>
    <scope>NUCLEOTIDE SEQUENCE</scope>
    <source>
        <strain evidence="4">BFG-527</strain>
    </source>
</reference>
<dbReference type="EMBL" id="CZAE01000026">
    <property type="protein sequence ID" value="CUQ11590.1"/>
    <property type="molecule type" value="Genomic_DNA"/>
</dbReference>
<dbReference type="GeneID" id="69590829"/>
<evidence type="ECO:0000313" key="4">
    <source>
        <dbReference type="EMBL" id="UVQ72631.1"/>
    </source>
</evidence>
<dbReference type="Pfam" id="PF00534">
    <property type="entry name" value="Glycos_transf_1"/>
    <property type="match status" value="1"/>
</dbReference>
<name>A0A174TVZ8_9BACE</name>
<dbReference type="PANTHER" id="PTHR12526">
    <property type="entry name" value="GLYCOSYLTRANSFERASE"/>
    <property type="match status" value="1"/>
</dbReference>
<dbReference type="Proteomes" id="UP000095606">
    <property type="component" value="Unassembled WGS sequence"/>
</dbReference>
<proteinExistence type="predicted"/>
<dbReference type="Gene3D" id="3.40.50.2000">
    <property type="entry name" value="Glycogen Phosphorylase B"/>
    <property type="match status" value="2"/>
</dbReference>
<dbReference type="Proteomes" id="UP001060104">
    <property type="component" value="Chromosome"/>
</dbReference>
<evidence type="ECO:0000259" key="1">
    <source>
        <dbReference type="Pfam" id="PF00534"/>
    </source>
</evidence>
<sequence>MSESSIFEKVLFVGMDYKVPKGGIASVLNTYSTFIHPFKFVRIAASELNNVQKVWYAVSGYLLLIWKLFTDRKIEIVHIHSASGTSFWRKKYAIKIAKMMGKKVVFHCHGGGFKEFRLSNIKKVDAILAIVDCVVCLSGEWNNYFQSIGCRHIVTIRNVIREPNIENVEKNGLVHFLFLGLICDNKGIFNVLKAIGDHKQELQNRIVLHIGGNGETDRLLSIIKELGIETLVRFEGWVDKEKKQYLLNLADVYILPSFIEGVPISILEAESYHKPVITTNVGGIPSIVQDRVSGVFVTPGNDKEIYLAMKMMAESEELRQKYGEASYRISRDYQPEAIKKELIGCYDKILKTSNIR</sequence>
<dbReference type="AlphaFoldDB" id="A0A174TVZ8"/>
<dbReference type="Pfam" id="PF13439">
    <property type="entry name" value="Glyco_transf_4"/>
    <property type="match status" value="1"/>
</dbReference>
<evidence type="ECO:0000313" key="5">
    <source>
        <dbReference type="Proteomes" id="UP000095606"/>
    </source>
</evidence>
<gene>
    <name evidence="3" type="ORF">ERS852461_04259</name>
    <name evidence="4" type="ORF">NXY30_16305</name>
</gene>
<evidence type="ECO:0000259" key="2">
    <source>
        <dbReference type="Pfam" id="PF13439"/>
    </source>
</evidence>
<accession>A0A174TVZ8</accession>
<accession>A0A3E5G047</accession>
<dbReference type="SUPFAM" id="SSF53756">
    <property type="entry name" value="UDP-Glycosyltransferase/glycogen phosphorylase"/>
    <property type="match status" value="1"/>
</dbReference>
<evidence type="ECO:0000313" key="3">
    <source>
        <dbReference type="EMBL" id="CUQ11590.1"/>
    </source>
</evidence>
<dbReference type="EMBL" id="CP103141">
    <property type="protein sequence ID" value="UVQ72631.1"/>
    <property type="molecule type" value="Genomic_DNA"/>
</dbReference>
<evidence type="ECO:0000313" key="6">
    <source>
        <dbReference type="Proteomes" id="UP001060104"/>
    </source>
</evidence>
<protein>
    <submittedName>
        <fullName evidence="3 4">Glycosyltransferase</fullName>
        <ecNumber evidence="3">2.4.1.11</ecNumber>
    </submittedName>
</protein>
<reference evidence="3 5" key="1">
    <citation type="submission" date="2015-09" db="EMBL/GenBank/DDBJ databases">
        <authorList>
            <consortium name="Pathogen Informatics"/>
        </authorList>
    </citation>
    <scope>NUCLEOTIDE SEQUENCE [LARGE SCALE GENOMIC DNA]</scope>
    <source>
        <strain evidence="3 5">2789STDY5834846</strain>
    </source>
</reference>